<gene>
    <name evidence="1" type="ordered locus">A2cp1_4105</name>
</gene>
<accession>B8J9N5</accession>
<organism evidence="1 2">
    <name type="scientific">Anaeromyxobacter dehalogenans (strain ATCC BAA-258 / DSM 21875 / 2CP-1)</name>
    <dbReference type="NCBI Taxonomy" id="455488"/>
    <lineage>
        <taxon>Bacteria</taxon>
        <taxon>Pseudomonadati</taxon>
        <taxon>Myxococcota</taxon>
        <taxon>Myxococcia</taxon>
        <taxon>Myxococcales</taxon>
        <taxon>Cystobacterineae</taxon>
        <taxon>Anaeromyxobacteraceae</taxon>
        <taxon>Anaeromyxobacter</taxon>
    </lineage>
</organism>
<evidence type="ECO:0000313" key="1">
    <source>
        <dbReference type="EMBL" id="ACL67423.1"/>
    </source>
</evidence>
<dbReference type="HOGENOM" id="CLU_2803024_0_0_7"/>
<dbReference type="Proteomes" id="UP000007089">
    <property type="component" value="Chromosome"/>
</dbReference>
<name>B8J9N5_ANAD2</name>
<reference evidence="1" key="1">
    <citation type="submission" date="2009-01" db="EMBL/GenBank/DDBJ databases">
        <title>Complete sequence of Anaeromyxobacter dehalogenans 2CP-1.</title>
        <authorList>
            <consortium name="US DOE Joint Genome Institute"/>
            <person name="Lucas S."/>
            <person name="Copeland A."/>
            <person name="Lapidus A."/>
            <person name="Glavina del Rio T."/>
            <person name="Dalin E."/>
            <person name="Tice H."/>
            <person name="Bruce D."/>
            <person name="Goodwin L."/>
            <person name="Pitluck S."/>
            <person name="Saunders E."/>
            <person name="Brettin T."/>
            <person name="Detter J.C."/>
            <person name="Han C."/>
            <person name="Larimer F."/>
            <person name="Land M."/>
            <person name="Hauser L."/>
            <person name="Kyrpides N."/>
            <person name="Ovchinnikova G."/>
            <person name="Beliaev A.S."/>
            <person name="Richardson P."/>
        </authorList>
    </citation>
    <scope>NUCLEOTIDE SEQUENCE</scope>
    <source>
        <strain evidence="1">2CP-1</strain>
    </source>
</reference>
<proteinExistence type="predicted"/>
<dbReference type="EMBL" id="CP001359">
    <property type="protein sequence ID" value="ACL67423.1"/>
    <property type="molecule type" value="Genomic_DNA"/>
</dbReference>
<keyword evidence="2" id="KW-1185">Reference proteome</keyword>
<protein>
    <submittedName>
        <fullName evidence="1">Uncharacterized protein</fullName>
    </submittedName>
</protein>
<dbReference type="RefSeq" id="WP_015935143.1">
    <property type="nucleotide sequence ID" value="NC_011891.1"/>
</dbReference>
<sequence>MGKLYDTIRQIDAVIARKNLPVFKTKGLIAIHVGFSLALVEEATPDDEAKIDALRRVARQVLGEPIP</sequence>
<evidence type="ECO:0000313" key="2">
    <source>
        <dbReference type="Proteomes" id="UP000007089"/>
    </source>
</evidence>
<dbReference type="AlphaFoldDB" id="B8J9N5"/>
<dbReference type="KEGG" id="acp:A2cp1_4105"/>